<dbReference type="GO" id="GO:0004672">
    <property type="term" value="F:protein kinase activity"/>
    <property type="evidence" value="ECO:0007669"/>
    <property type="project" value="InterPro"/>
</dbReference>
<dbReference type="InterPro" id="IPR011009">
    <property type="entry name" value="Kinase-like_dom_sf"/>
</dbReference>
<evidence type="ECO:0000313" key="8">
    <source>
        <dbReference type="EMBL" id="CAE7737792.1"/>
    </source>
</evidence>
<dbReference type="Gene3D" id="1.10.510.10">
    <property type="entry name" value="Transferase(Phosphotransferase) domain 1"/>
    <property type="match status" value="1"/>
</dbReference>
<feature type="transmembrane region" description="Helical" evidence="5">
    <location>
        <begin position="682"/>
        <end position="700"/>
    </location>
</feature>
<evidence type="ECO:0000256" key="4">
    <source>
        <dbReference type="ARBA" id="ARBA00023136"/>
    </source>
</evidence>
<feature type="domain" description="Protein kinase" evidence="7">
    <location>
        <begin position="654"/>
        <end position="946"/>
    </location>
</feature>
<dbReference type="EMBL" id="CAJNIZ010046048">
    <property type="protein sequence ID" value="CAE7737792.1"/>
    <property type="molecule type" value="Genomic_DNA"/>
</dbReference>
<dbReference type="Pfam" id="PF03062">
    <property type="entry name" value="MBOAT"/>
    <property type="match status" value="1"/>
</dbReference>
<gene>
    <name evidence="8" type="primary">gup1</name>
    <name evidence="8" type="ORF">SPIL2461_LOCUS21208</name>
</gene>
<keyword evidence="3 5" id="KW-1133">Transmembrane helix</keyword>
<keyword evidence="4 5" id="KW-0472">Membrane</keyword>
<evidence type="ECO:0000259" key="7">
    <source>
        <dbReference type="PROSITE" id="PS50011"/>
    </source>
</evidence>
<evidence type="ECO:0000256" key="6">
    <source>
        <dbReference type="SAM" id="SignalP"/>
    </source>
</evidence>
<dbReference type="SUPFAM" id="SSF56112">
    <property type="entry name" value="Protein kinase-like (PK-like)"/>
    <property type="match status" value="1"/>
</dbReference>
<dbReference type="GO" id="GO:0016746">
    <property type="term" value="F:acyltransferase activity"/>
    <property type="evidence" value="ECO:0007669"/>
    <property type="project" value="TreeGrafter"/>
</dbReference>
<dbReference type="PROSITE" id="PS00108">
    <property type="entry name" value="PROTEIN_KINASE_ST"/>
    <property type="match status" value="1"/>
</dbReference>
<dbReference type="InterPro" id="IPR000719">
    <property type="entry name" value="Prot_kinase_dom"/>
</dbReference>
<accession>A0A812XIH9</accession>
<organism evidence="8 9">
    <name type="scientific">Symbiodinium pilosum</name>
    <name type="common">Dinoflagellate</name>
    <dbReference type="NCBI Taxonomy" id="2952"/>
    <lineage>
        <taxon>Eukaryota</taxon>
        <taxon>Sar</taxon>
        <taxon>Alveolata</taxon>
        <taxon>Dinophyceae</taxon>
        <taxon>Suessiales</taxon>
        <taxon>Symbiodiniaceae</taxon>
        <taxon>Symbiodinium</taxon>
    </lineage>
</organism>
<dbReference type="GO" id="GO:0005783">
    <property type="term" value="C:endoplasmic reticulum"/>
    <property type="evidence" value="ECO:0007669"/>
    <property type="project" value="TreeGrafter"/>
</dbReference>
<feature type="transmembrane region" description="Helical" evidence="5">
    <location>
        <begin position="291"/>
        <end position="317"/>
    </location>
</feature>
<feature type="transmembrane region" description="Helical" evidence="5">
    <location>
        <begin position="107"/>
        <end position="128"/>
    </location>
</feature>
<keyword evidence="9" id="KW-1185">Reference proteome</keyword>
<dbReference type="PANTHER" id="PTHR13285">
    <property type="entry name" value="ACYLTRANSFERASE"/>
    <property type="match status" value="1"/>
</dbReference>
<dbReference type="PANTHER" id="PTHR13285:SF18">
    <property type="entry name" value="PROTEIN-CYSTEINE N-PALMITOYLTRANSFERASE RASP"/>
    <property type="match status" value="1"/>
</dbReference>
<feature type="transmembrane region" description="Helical" evidence="5">
    <location>
        <begin position="441"/>
        <end position="459"/>
    </location>
</feature>
<dbReference type="InterPro" id="IPR008271">
    <property type="entry name" value="Ser/Thr_kinase_AS"/>
</dbReference>
<sequence>MSFFTWGCLWAVLPACAANLMIWNDGYCDMAVHHNGTLEKLVVHAQTAQKLMGFKGPAELHVSKVGVQQAPTGVGYRWDVSKGNAEKVPDFSGRWDLFHELHLPAKGGALTVVLLPALFALTLAASLATGGTTIGPLETAVWIATTVYFYVQGLVHVIRLSNSYHRYCIEVGLNTCAVHGDRVWGLYDDVPWFSHVFGGRRWDRKDLQTRELVANFPSILAFVVGYLVVKAALRQLKQPKLEKLATLALGAGYVAFLHEFSILQPLTYALLNYFLTRFLASRCRPAVVPAAWVLGILALAAAGKELSLETLLCFGLRSKRLRPLARWGQWMDRFRGELSWFSVLRFWVLRCISWSVDFARSLKASEATAGSQKDMPQARDHNQRAEHARPLQEYHSLWLYWTYLLYAPLYMTGPIISFNAFASYTERPQREIWGWALVRYWLRWLFNTFLFVGFGHFLYTSALAVNGPLPGRRDNKAVIFDNLLNFGLEGETMIWFSFWSLKGLWFKFLVIWRFARAWSLTDGVAAMENMERCMCNNYSVRDFWRGWHRSFNRWLVRYVYVPLGSKSLLRQLGSTVLVFTFVAVWHEPTLLHLAQEEQRLLVWGWLLALFVVPEILAERLCSVPPCKAWLLEHPVLARHLRAFGGACGIQMLIVANLVGYSYGLKGMGYLLVTLQNPRMWPFLFSFVVWLFGKTQLMLLIRQRDWDKSSSGEQEQRAFEREVAVLMRTRHENLVQFLGISSIERPFRIITEYCAGGCVFSLLHNQELLLSWSQKLRICLDVAKAMKYLHEFNPQVIHRDLKSLNLLLTSPVKRQEDVPFTKVSDFGLARIKWQAPDSSWGKMTRAAGTCHWMAPEVFVSHTYDEKVDLYSFAMILFEVICQEIPFEDQNPTEIGRLAVKGCRPDLASVPEECPEILCKLMQCCWAGTPAKRPPFSEILPLLEQVELPGDRVRA</sequence>
<feature type="chain" id="PRO_5032689985" evidence="6">
    <location>
        <begin position="19"/>
        <end position="953"/>
    </location>
</feature>
<dbReference type="InterPro" id="IPR001245">
    <property type="entry name" value="Ser-Thr/Tyr_kinase_cat_dom"/>
</dbReference>
<dbReference type="OrthoDB" id="420606at2759"/>
<protein>
    <submittedName>
        <fullName evidence="8">Gup1 protein</fullName>
    </submittedName>
</protein>
<feature type="transmembrane region" description="Helical" evidence="5">
    <location>
        <begin position="642"/>
        <end position="662"/>
    </location>
</feature>
<evidence type="ECO:0000256" key="1">
    <source>
        <dbReference type="ARBA" id="ARBA00004141"/>
    </source>
</evidence>
<comment type="caution">
    <text evidence="8">The sequence shown here is derived from an EMBL/GenBank/DDBJ whole genome shotgun (WGS) entry which is preliminary data.</text>
</comment>
<feature type="transmembrane region" description="Helical" evidence="5">
    <location>
        <begin position="245"/>
        <end position="271"/>
    </location>
</feature>
<dbReference type="PROSITE" id="PS50011">
    <property type="entry name" value="PROTEIN_KINASE_DOM"/>
    <property type="match status" value="1"/>
</dbReference>
<dbReference type="GO" id="GO:0005524">
    <property type="term" value="F:ATP binding"/>
    <property type="evidence" value="ECO:0007669"/>
    <property type="project" value="InterPro"/>
</dbReference>
<dbReference type="GO" id="GO:0016020">
    <property type="term" value="C:membrane"/>
    <property type="evidence" value="ECO:0007669"/>
    <property type="project" value="UniProtKB-SubCell"/>
</dbReference>
<keyword evidence="6" id="KW-0732">Signal</keyword>
<dbReference type="CDD" id="cd13999">
    <property type="entry name" value="STKc_MAP3K-like"/>
    <property type="match status" value="1"/>
</dbReference>
<evidence type="ECO:0000313" key="9">
    <source>
        <dbReference type="Proteomes" id="UP000649617"/>
    </source>
</evidence>
<name>A0A812XIH9_SYMPI</name>
<dbReference type="Proteomes" id="UP000649617">
    <property type="component" value="Unassembled WGS sequence"/>
</dbReference>
<feature type="signal peptide" evidence="6">
    <location>
        <begin position="1"/>
        <end position="18"/>
    </location>
</feature>
<proteinExistence type="predicted"/>
<dbReference type="InterPro" id="IPR051085">
    <property type="entry name" value="MB_O-acyltransferase"/>
</dbReference>
<dbReference type="Pfam" id="PF07714">
    <property type="entry name" value="PK_Tyr_Ser-Thr"/>
    <property type="match status" value="1"/>
</dbReference>
<dbReference type="AlphaFoldDB" id="A0A812XIH9"/>
<dbReference type="SMART" id="SM00220">
    <property type="entry name" value="S_TKc"/>
    <property type="match status" value="1"/>
</dbReference>
<keyword evidence="2 5" id="KW-0812">Transmembrane</keyword>
<feature type="transmembrane region" description="Helical" evidence="5">
    <location>
        <begin position="493"/>
        <end position="512"/>
    </location>
</feature>
<dbReference type="InterPro" id="IPR004299">
    <property type="entry name" value="MBOAT_fam"/>
</dbReference>
<evidence type="ECO:0000256" key="3">
    <source>
        <dbReference type="ARBA" id="ARBA00022989"/>
    </source>
</evidence>
<evidence type="ECO:0000256" key="5">
    <source>
        <dbReference type="SAM" id="Phobius"/>
    </source>
</evidence>
<feature type="transmembrane region" description="Helical" evidence="5">
    <location>
        <begin position="140"/>
        <end position="158"/>
    </location>
</feature>
<reference evidence="8" key="1">
    <citation type="submission" date="2021-02" db="EMBL/GenBank/DDBJ databases">
        <authorList>
            <person name="Dougan E. K."/>
            <person name="Rhodes N."/>
            <person name="Thang M."/>
            <person name="Chan C."/>
        </authorList>
    </citation>
    <scope>NUCLEOTIDE SEQUENCE</scope>
</reference>
<feature type="transmembrane region" description="Helical" evidence="5">
    <location>
        <begin position="398"/>
        <end position="421"/>
    </location>
</feature>
<evidence type="ECO:0000256" key="2">
    <source>
        <dbReference type="ARBA" id="ARBA00022692"/>
    </source>
</evidence>
<feature type="transmembrane region" description="Helical" evidence="5">
    <location>
        <begin position="212"/>
        <end position="233"/>
    </location>
</feature>
<comment type="subcellular location">
    <subcellularLocation>
        <location evidence="1">Membrane</location>
        <topology evidence="1">Multi-pass membrane protein</topology>
    </subcellularLocation>
</comment>